<dbReference type="PANTHER" id="PTHR44845">
    <property type="entry name" value="CARRIER DOMAIN-CONTAINING PROTEIN"/>
    <property type="match status" value="1"/>
</dbReference>
<dbReference type="SUPFAM" id="SSF56801">
    <property type="entry name" value="Acetyl-CoA synthetase-like"/>
    <property type="match status" value="1"/>
</dbReference>
<dbReference type="CDD" id="cd05918">
    <property type="entry name" value="A_NRPS_SidN3_like"/>
    <property type="match status" value="1"/>
</dbReference>
<dbReference type="InterPro" id="IPR045851">
    <property type="entry name" value="AMP-bd_C_sf"/>
</dbReference>
<proteinExistence type="predicted"/>
<dbReference type="InterPro" id="IPR013120">
    <property type="entry name" value="FAR_NAD-bd"/>
</dbReference>
<gene>
    <name evidence="6" type="ORF">PGQ11_015106</name>
</gene>
<name>A0ABR2HKD9_9PEZI</name>
<protein>
    <submittedName>
        <fullName evidence="6">Non-ribosomal peptide synthetase</fullName>
    </submittedName>
</protein>
<evidence type="ECO:0000259" key="4">
    <source>
        <dbReference type="Pfam" id="PF00501"/>
    </source>
</evidence>
<sequence length="1184" mass="130646">MAEKTTQKDDKSLSTAAYDSKGGNSGGNSTSHLDPADEADWTMDIHQVQAASRHHGVDLEAVIMTAWFILLYHKTGSTDIAYDFGHVLSIDSEHPDVPLLGVDLSLDSTTECSALFEKAKAILNDSKSPRSGAPKRPHDSQTASHALMMWNEEDTPGMDTIIAKTKQELGDNEYEVYATISITSQSINCKFFALNNSRHCMRFYSRMMKSIMLQMAKEPAGNFLHQDFTSQGQHALTRDVCGRSPDAPAVCSWDGELSYSDLEKLSRSWAISIQHMGLPDSSNVVHCMKRSKWAIVAWLAILRAGHVCVPLDPSTPQNRVCDVVNQVDARLVICDDHLEEMVKTIVETAMTPDIANSTKNDGGLSKQRDKSMDEERLAVITHTSGSSGKPKAVMQSHAAIMRSLLHVSKALEVDDTTRFLQFASYSFDASICEIFVPLIMGACVCIPDAKDPLQNLAEGMRQLRVNAAEMTPSVANTLSPDEVPGLKRLALGGERASIELLKKWSSVKLKVVYGTAETRVWDSICVVQRESPSSTKIGHPIGGPMWVVHPDNWEHLSPIDAPGELCVQGPDIALGYLNQPELTAAKFKQNVKWLASPNPHDACNASTIYRTGDLARVLRDGSFQLLGRCDRQLKIRGQRLEPAEVESHLKGQLPDDLEPHTDVIEAHGSQHLTLFLTDNSGDQAEIKDLSRDSEIHDALEYLKTRLPSYFVPSVIIAVTAFPRTHTGKIDRQRLLELGRKFLDDRANAAVSEKHSETVPQDEISKSISGAVGDYISTKFGADVKDLERRDLDISSIGLTSVDAPVLADKVHRASKAEVPASAFLKDKVMLSDILQYGKAEGISSSSEGPDRLQEDVAFWQGKIDSIGPRKTVFLTGGTGYLGNEILRQILTLRAPSHVILLVRGDSIQSARDKLSSTVDLIIHNGAKVDWLADYDSLRETNVQSMFEILRGVQGREIPPQVIYISGGYMSCSQAGPESMEDVATMPAYDWTKFVCDMMIDHFNKQMPSDKQRVSILKPGYIIGSPDTGKSQTGDALWRLVKACVMVGHYSESDAQSWIPVAGVDAIASLALSPFTTTDRVLRRGQTLRIVDGVHLQTVWNTLRELDITVSPMKHEEWVELMQQDIEDRSDEHPLSPLLSWFHNSGGMLGGEPPKPDQLLGGEVRAENSMKRSVEYLNEIGYFKF</sequence>
<dbReference type="InterPro" id="IPR020845">
    <property type="entry name" value="AMP-binding_CS"/>
</dbReference>
<dbReference type="EMBL" id="JAPCWZ010000010">
    <property type="protein sequence ID" value="KAK8848626.1"/>
    <property type="molecule type" value="Genomic_DNA"/>
</dbReference>
<dbReference type="Gene3D" id="3.40.50.720">
    <property type="entry name" value="NAD(P)-binding Rossmann-like Domain"/>
    <property type="match status" value="1"/>
</dbReference>
<comment type="caution">
    <text evidence="6">The sequence shown here is derived from an EMBL/GenBank/DDBJ whole genome shotgun (WGS) entry which is preliminary data.</text>
</comment>
<dbReference type="Gene3D" id="3.30.300.30">
    <property type="match status" value="1"/>
</dbReference>
<dbReference type="InterPro" id="IPR000873">
    <property type="entry name" value="AMP-dep_synth/lig_dom"/>
</dbReference>
<feature type="domain" description="AMP-dependent synthetase/ligase" evidence="4">
    <location>
        <begin position="240"/>
        <end position="577"/>
    </location>
</feature>
<keyword evidence="2" id="KW-0597">Phosphoprotein</keyword>
<evidence type="ECO:0000256" key="2">
    <source>
        <dbReference type="ARBA" id="ARBA00022553"/>
    </source>
</evidence>
<evidence type="ECO:0000256" key="1">
    <source>
        <dbReference type="ARBA" id="ARBA00022450"/>
    </source>
</evidence>
<keyword evidence="7" id="KW-1185">Reference proteome</keyword>
<feature type="region of interest" description="Disordered" evidence="3">
    <location>
        <begin position="1"/>
        <end position="36"/>
    </location>
</feature>
<dbReference type="Pfam" id="PF00501">
    <property type="entry name" value="AMP-binding"/>
    <property type="match status" value="1"/>
</dbReference>
<evidence type="ECO:0000313" key="6">
    <source>
        <dbReference type="EMBL" id="KAK8848626.1"/>
    </source>
</evidence>
<keyword evidence="1" id="KW-0596">Phosphopantetheine</keyword>
<dbReference type="SUPFAM" id="SSF51735">
    <property type="entry name" value="NAD(P)-binding Rossmann-fold domains"/>
    <property type="match status" value="1"/>
</dbReference>
<dbReference type="PROSITE" id="PS00455">
    <property type="entry name" value="AMP_BINDING"/>
    <property type="match status" value="1"/>
</dbReference>
<dbReference type="PANTHER" id="PTHR44845:SF4">
    <property type="entry name" value="NONRIBOSOMAL PEPTIDE SYNTHASE INPA"/>
    <property type="match status" value="1"/>
</dbReference>
<evidence type="ECO:0000313" key="7">
    <source>
        <dbReference type="Proteomes" id="UP001390339"/>
    </source>
</evidence>
<dbReference type="Gene3D" id="3.40.50.12780">
    <property type="entry name" value="N-terminal domain of ligase-like"/>
    <property type="match status" value="1"/>
</dbReference>
<dbReference type="Proteomes" id="UP001390339">
    <property type="component" value="Unassembled WGS sequence"/>
</dbReference>
<feature type="domain" description="Thioester reductase (TE)" evidence="5">
    <location>
        <begin position="909"/>
        <end position="1067"/>
    </location>
</feature>
<feature type="compositionally biased region" description="Basic and acidic residues" evidence="3">
    <location>
        <begin position="1"/>
        <end position="12"/>
    </location>
</feature>
<organism evidence="6 7">
    <name type="scientific">Apiospora arundinis</name>
    <dbReference type="NCBI Taxonomy" id="335852"/>
    <lineage>
        <taxon>Eukaryota</taxon>
        <taxon>Fungi</taxon>
        <taxon>Dikarya</taxon>
        <taxon>Ascomycota</taxon>
        <taxon>Pezizomycotina</taxon>
        <taxon>Sordariomycetes</taxon>
        <taxon>Xylariomycetidae</taxon>
        <taxon>Amphisphaeriales</taxon>
        <taxon>Apiosporaceae</taxon>
        <taxon>Apiospora</taxon>
    </lineage>
</organism>
<reference evidence="6 7" key="1">
    <citation type="journal article" date="2024" name="IMA Fungus">
        <title>Apiospora arundinis, a panoply of carbohydrate-active enzymes and secondary metabolites.</title>
        <authorList>
            <person name="Sorensen T."/>
            <person name="Petersen C."/>
            <person name="Muurmann A.T."/>
            <person name="Christiansen J.V."/>
            <person name="Brundto M.L."/>
            <person name="Overgaard C.K."/>
            <person name="Boysen A.T."/>
            <person name="Wollenberg R.D."/>
            <person name="Larsen T.O."/>
            <person name="Sorensen J.L."/>
            <person name="Nielsen K.L."/>
            <person name="Sondergaard T.E."/>
        </authorList>
    </citation>
    <scope>NUCLEOTIDE SEQUENCE [LARGE SCALE GENOMIC DNA]</scope>
    <source>
        <strain evidence="6 7">AAU 773</strain>
    </source>
</reference>
<evidence type="ECO:0000259" key="5">
    <source>
        <dbReference type="Pfam" id="PF07993"/>
    </source>
</evidence>
<dbReference type="InterPro" id="IPR042099">
    <property type="entry name" value="ANL_N_sf"/>
</dbReference>
<accession>A0ABR2HKD9</accession>
<dbReference type="InterPro" id="IPR036291">
    <property type="entry name" value="NAD(P)-bd_dom_sf"/>
</dbReference>
<dbReference type="Pfam" id="PF07993">
    <property type="entry name" value="NAD_binding_4"/>
    <property type="match status" value="1"/>
</dbReference>
<evidence type="ECO:0000256" key="3">
    <source>
        <dbReference type="SAM" id="MobiDB-lite"/>
    </source>
</evidence>